<name>A0AAV2E051_9ROSI</name>
<evidence type="ECO:0000313" key="1">
    <source>
        <dbReference type="EMBL" id="CAL1379306.1"/>
    </source>
</evidence>
<sequence>MRLPDCPVRISTRLYLPILDEEKRKLSVLVYFHAGVFKGKTSSGWNERLRKKICGGRAFGWDWFLLSLLRLRHALWRRGIFNGRRPDGFSSLLLPCSSTAVAITSDSTPSSSRSVDLGPIQVMFVFSISQTNWWLFVFSLRPVWRKR</sequence>
<keyword evidence="2" id="KW-1185">Reference proteome</keyword>
<reference evidence="1 2" key="1">
    <citation type="submission" date="2024-04" db="EMBL/GenBank/DDBJ databases">
        <authorList>
            <person name="Fracassetti M."/>
        </authorList>
    </citation>
    <scope>NUCLEOTIDE SEQUENCE [LARGE SCALE GENOMIC DNA]</scope>
</reference>
<protein>
    <submittedName>
        <fullName evidence="1">Uncharacterized protein</fullName>
    </submittedName>
</protein>
<dbReference type="AlphaFoldDB" id="A0AAV2E051"/>
<gene>
    <name evidence="1" type="ORF">LTRI10_LOCUS20835</name>
</gene>
<dbReference type="Proteomes" id="UP001497516">
    <property type="component" value="Chromosome 3"/>
</dbReference>
<evidence type="ECO:0000313" key="2">
    <source>
        <dbReference type="Proteomes" id="UP001497516"/>
    </source>
</evidence>
<accession>A0AAV2E051</accession>
<organism evidence="1 2">
    <name type="scientific">Linum trigynum</name>
    <dbReference type="NCBI Taxonomy" id="586398"/>
    <lineage>
        <taxon>Eukaryota</taxon>
        <taxon>Viridiplantae</taxon>
        <taxon>Streptophyta</taxon>
        <taxon>Embryophyta</taxon>
        <taxon>Tracheophyta</taxon>
        <taxon>Spermatophyta</taxon>
        <taxon>Magnoliopsida</taxon>
        <taxon>eudicotyledons</taxon>
        <taxon>Gunneridae</taxon>
        <taxon>Pentapetalae</taxon>
        <taxon>rosids</taxon>
        <taxon>fabids</taxon>
        <taxon>Malpighiales</taxon>
        <taxon>Linaceae</taxon>
        <taxon>Linum</taxon>
    </lineage>
</organism>
<dbReference type="EMBL" id="OZ034816">
    <property type="protein sequence ID" value="CAL1379306.1"/>
    <property type="molecule type" value="Genomic_DNA"/>
</dbReference>
<proteinExistence type="predicted"/>